<keyword evidence="1" id="KW-0456">Lyase</keyword>
<dbReference type="FunFam" id="3.10.129.10:FF:000042">
    <property type="entry name" value="MaoC domain protein dehydratase"/>
    <property type="match status" value="1"/>
</dbReference>
<evidence type="ECO:0000256" key="1">
    <source>
        <dbReference type="ARBA" id="ARBA00023239"/>
    </source>
</evidence>
<dbReference type="InterPro" id="IPR050965">
    <property type="entry name" value="UPF0336/Enoyl-CoA_hydratase"/>
</dbReference>
<proteinExistence type="predicted"/>
<dbReference type="InterPro" id="IPR002539">
    <property type="entry name" value="MaoC-like_dom"/>
</dbReference>
<evidence type="ECO:0000313" key="3">
    <source>
        <dbReference type="EMBL" id="MTV29448.1"/>
    </source>
</evidence>
<accession>A0A6N8DH90</accession>
<dbReference type="CDD" id="cd03449">
    <property type="entry name" value="R_hydratase"/>
    <property type="match status" value="1"/>
</dbReference>
<name>A0A6N8DH90_RHOAC</name>
<organism evidence="3 4">
    <name type="scientific">Rhodoblastus acidophilus</name>
    <name type="common">Rhodopseudomonas acidophila</name>
    <dbReference type="NCBI Taxonomy" id="1074"/>
    <lineage>
        <taxon>Bacteria</taxon>
        <taxon>Pseudomonadati</taxon>
        <taxon>Pseudomonadota</taxon>
        <taxon>Alphaproteobacteria</taxon>
        <taxon>Hyphomicrobiales</taxon>
        <taxon>Rhodoblastaceae</taxon>
        <taxon>Rhodoblastus</taxon>
    </lineage>
</organism>
<comment type="caution">
    <text evidence="3">The sequence shown here is derived from an EMBL/GenBank/DDBJ whole genome shotgun (WGS) entry which is preliminary data.</text>
</comment>
<feature type="domain" description="MaoC-like" evidence="2">
    <location>
        <begin position="19"/>
        <end position="114"/>
    </location>
</feature>
<evidence type="ECO:0000313" key="4">
    <source>
        <dbReference type="Proteomes" id="UP000439113"/>
    </source>
</evidence>
<evidence type="ECO:0000259" key="2">
    <source>
        <dbReference type="Pfam" id="PF01575"/>
    </source>
</evidence>
<protein>
    <submittedName>
        <fullName evidence="3">Acyl dehydratase</fullName>
    </submittedName>
</protein>
<dbReference type="OrthoDB" id="9800237at2"/>
<dbReference type="Proteomes" id="UP000439113">
    <property type="component" value="Unassembled WGS sequence"/>
</dbReference>
<dbReference type="EMBL" id="WNKS01000001">
    <property type="protein sequence ID" value="MTV29448.1"/>
    <property type="molecule type" value="Genomic_DNA"/>
</dbReference>
<dbReference type="SUPFAM" id="SSF54637">
    <property type="entry name" value="Thioesterase/thiol ester dehydrase-isomerase"/>
    <property type="match status" value="1"/>
</dbReference>
<dbReference type="Gene3D" id="3.10.129.10">
    <property type="entry name" value="Hotdog Thioesterase"/>
    <property type="match status" value="1"/>
</dbReference>
<dbReference type="Pfam" id="PF01575">
    <property type="entry name" value="MaoC_dehydratas"/>
    <property type="match status" value="1"/>
</dbReference>
<dbReference type="GO" id="GO:0019171">
    <property type="term" value="F:(3R)-hydroxyacyl-[acyl-carrier-protein] dehydratase activity"/>
    <property type="evidence" value="ECO:0007669"/>
    <property type="project" value="TreeGrafter"/>
</dbReference>
<dbReference type="AlphaFoldDB" id="A0A6N8DH90"/>
<dbReference type="PANTHER" id="PTHR43437">
    <property type="entry name" value="HYDROXYACYL-THIOESTER DEHYDRATASE TYPE 2, MITOCHONDRIAL-RELATED"/>
    <property type="match status" value="1"/>
</dbReference>
<dbReference type="PANTHER" id="PTHR43437:SF3">
    <property type="entry name" value="HYDROXYACYL-THIOESTER DEHYDRATASE TYPE 2, MITOCHONDRIAL"/>
    <property type="match status" value="1"/>
</dbReference>
<dbReference type="InterPro" id="IPR029069">
    <property type="entry name" value="HotDog_dom_sf"/>
</dbReference>
<reference evidence="3 4" key="1">
    <citation type="submission" date="2019-11" db="EMBL/GenBank/DDBJ databases">
        <title>Whole-genome sequence of a Rhodoblastus acidophilus DSM 142.</title>
        <authorList>
            <person name="Kyndt J.A."/>
            <person name="Meyer T.E."/>
        </authorList>
    </citation>
    <scope>NUCLEOTIDE SEQUENCE [LARGE SCALE GENOMIC DNA]</scope>
    <source>
        <strain evidence="3 4">DSM 142</strain>
    </source>
</reference>
<sequence>MTAKWKIHYLEDLSLGMRATITRTLTEEDVVKFAEVSGDHNPIHLDKDFAAGTLFGQRIGHGLFTASLFSAVIGTSLPGPGAVYLNQTLSFKAPVLIGDEIVVTVEVAELTERGNRCKLHCQASVAGKIVLEGEALVKVPSRAKA</sequence>
<gene>
    <name evidence="3" type="ORF">GJ654_00415</name>
</gene>
<dbReference type="GO" id="GO:0006633">
    <property type="term" value="P:fatty acid biosynthetic process"/>
    <property type="evidence" value="ECO:0007669"/>
    <property type="project" value="TreeGrafter"/>
</dbReference>
<dbReference type="RefSeq" id="WP_155444121.1">
    <property type="nucleotide sequence ID" value="NZ_JAOQNR010000001.1"/>
</dbReference>